<sequence>MVKLLCAMVGVAGSAFSVRVDENDLVDDLKKAIKAEKPNDLKDVDADKLQLSLAKQPVEDESGKEVVPVYRPSAEEMKEESLKWLPDEHRAALKLVKGESDDYIHALTAGEPILGSKTLTTWFYTKNNMELPSSEQVHDSSEESRGEPEDHE</sequence>
<dbReference type="OrthoDB" id="167272at2759"/>
<evidence type="ECO:0000256" key="5">
    <source>
        <dbReference type="SAM" id="SignalP"/>
    </source>
</evidence>
<dbReference type="Pfam" id="PF20147">
    <property type="entry name" value="Crinkler"/>
    <property type="match status" value="1"/>
</dbReference>
<keyword evidence="5" id="KW-0732">Signal</keyword>
<dbReference type="InterPro" id="IPR045379">
    <property type="entry name" value="Crinkler_N"/>
</dbReference>
<protein>
    <submittedName>
        <fullName evidence="7">Unnamed protein product</fullName>
    </submittedName>
</protein>
<dbReference type="GO" id="GO:0005576">
    <property type="term" value="C:extracellular region"/>
    <property type="evidence" value="ECO:0007669"/>
    <property type="project" value="UniProtKB-SubCell"/>
</dbReference>
<evidence type="ECO:0000313" key="7">
    <source>
        <dbReference type="EMBL" id="GMF37672.1"/>
    </source>
</evidence>
<feature type="region of interest" description="Disordered" evidence="4">
    <location>
        <begin position="129"/>
        <end position="152"/>
    </location>
</feature>
<feature type="compositionally biased region" description="Basic and acidic residues" evidence="4">
    <location>
        <begin position="136"/>
        <end position="152"/>
    </location>
</feature>
<proteinExistence type="predicted"/>
<organism evidence="7 8">
    <name type="scientific">Phytophthora lilii</name>
    <dbReference type="NCBI Taxonomy" id="2077276"/>
    <lineage>
        <taxon>Eukaryota</taxon>
        <taxon>Sar</taxon>
        <taxon>Stramenopiles</taxon>
        <taxon>Oomycota</taxon>
        <taxon>Peronosporomycetes</taxon>
        <taxon>Peronosporales</taxon>
        <taxon>Peronosporaceae</taxon>
        <taxon>Phytophthora</taxon>
    </lineage>
</organism>
<evidence type="ECO:0000313" key="8">
    <source>
        <dbReference type="Proteomes" id="UP001165083"/>
    </source>
</evidence>
<feature type="chain" id="PRO_5040993314" evidence="5">
    <location>
        <begin position="18"/>
        <end position="152"/>
    </location>
</feature>
<reference evidence="7" key="1">
    <citation type="submission" date="2023-04" db="EMBL/GenBank/DDBJ databases">
        <title>Phytophthora lilii NBRC 32176.</title>
        <authorList>
            <person name="Ichikawa N."/>
            <person name="Sato H."/>
            <person name="Tonouchi N."/>
        </authorList>
    </citation>
    <scope>NUCLEOTIDE SEQUENCE</scope>
    <source>
        <strain evidence="7">NBRC 32176</strain>
    </source>
</reference>
<evidence type="ECO:0000256" key="3">
    <source>
        <dbReference type="ARBA" id="ARBA00022525"/>
    </source>
</evidence>
<name>A0A9W6XFQ1_9STRA</name>
<feature type="signal peptide" evidence="5">
    <location>
        <begin position="1"/>
        <end position="17"/>
    </location>
</feature>
<dbReference type="GO" id="GO:0043657">
    <property type="term" value="C:host cell"/>
    <property type="evidence" value="ECO:0007669"/>
    <property type="project" value="UniProtKB-SubCell"/>
</dbReference>
<evidence type="ECO:0000256" key="2">
    <source>
        <dbReference type="ARBA" id="ARBA00004613"/>
    </source>
</evidence>
<comment type="caution">
    <text evidence="7">The sequence shown here is derived from an EMBL/GenBank/DDBJ whole genome shotgun (WGS) entry which is preliminary data.</text>
</comment>
<comment type="subcellular location">
    <subcellularLocation>
        <location evidence="1">Host cell</location>
    </subcellularLocation>
    <subcellularLocation>
        <location evidence="2">Secreted</location>
    </subcellularLocation>
</comment>
<evidence type="ECO:0000256" key="1">
    <source>
        <dbReference type="ARBA" id="ARBA00004340"/>
    </source>
</evidence>
<feature type="domain" description="Crinkler effector protein N-terminal" evidence="6">
    <location>
        <begin position="2"/>
        <end position="106"/>
    </location>
</feature>
<dbReference type="Proteomes" id="UP001165083">
    <property type="component" value="Unassembled WGS sequence"/>
</dbReference>
<gene>
    <name evidence="7" type="ORF">Plil01_001584100</name>
</gene>
<accession>A0A9W6XFQ1</accession>
<dbReference type="EMBL" id="BSXW01001565">
    <property type="protein sequence ID" value="GMF37672.1"/>
    <property type="molecule type" value="Genomic_DNA"/>
</dbReference>
<evidence type="ECO:0000256" key="4">
    <source>
        <dbReference type="SAM" id="MobiDB-lite"/>
    </source>
</evidence>
<dbReference type="AlphaFoldDB" id="A0A9W6XFQ1"/>
<keyword evidence="8" id="KW-1185">Reference proteome</keyword>
<keyword evidence="3" id="KW-0964">Secreted</keyword>
<evidence type="ECO:0000259" key="6">
    <source>
        <dbReference type="Pfam" id="PF20147"/>
    </source>
</evidence>